<evidence type="ECO:0000313" key="3">
    <source>
        <dbReference type="EMBL" id="WXB14166.1"/>
    </source>
</evidence>
<feature type="region of interest" description="Disordered" evidence="1">
    <location>
        <begin position="25"/>
        <end position="88"/>
    </location>
</feature>
<evidence type="ECO:0000256" key="2">
    <source>
        <dbReference type="SAM" id="SignalP"/>
    </source>
</evidence>
<keyword evidence="4" id="KW-1185">Reference proteome</keyword>
<gene>
    <name evidence="3" type="ORF">LZC94_40850</name>
</gene>
<feature type="signal peptide" evidence="2">
    <location>
        <begin position="1"/>
        <end position="21"/>
    </location>
</feature>
<evidence type="ECO:0000313" key="4">
    <source>
        <dbReference type="Proteomes" id="UP001370348"/>
    </source>
</evidence>
<organism evidence="3 4">
    <name type="scientific">Pendulispora albinea</name>
    <dbReference type="NCBI Taxonomy" id="2741071"/>
    <lineage>
        <taxon>Bacteria</taxon>
        <taxon>Pseudomonadati</taxon>
        <taxon>Myxococcota</taxon>
        <taxon>Myxococcia</taxon>
        <taxon>Myxococcales</taxon>
        <taxon>Sorangiineae</taxon>
        <taxon>Pendulisporaceae</taxon>
        <taxon>Pendulispora</taxon>
    </lineage>
</organism>
<keyword evidence="2" id="KW-0732">Signal</keyword>
<sequence length="88" mass="9257">MTPLRYPPLVVVASAAALLFAATQCTDEHRVQPKVPETTSTETPGPVSQPPPNTGELPRRSDPPAPNGETPPIVPRPITPSPINPPPP</sequence>
<feature type="chain" id="PRO_5047471827" evidence="2">
    <location>
        <begin position="22"/>
        <end position="88"/>
    </location>
</feature>
<evidence type="ECO:0000256" key="1">
    <source>
        <dbReference type="SAM" id="MobiDB-lite"/>
    </source>
</evidence>
<accession>A0ABZ2LTB5</accession>
<feature type="compositionally biased region" description="Pro residues" evidence="1">
    <location>
        <begin position="72"/>
        <end position="88"/>
    </location>
</feature>
<proteinExistence type="predicted"/>
<dbReference type="EMBL" id="CP089984">
    <property type="protein sequence ID" value="WXB14166.1"/>
    <property type="molecule type" value="Genomic_DNA"/>
</dbReference>
<reference evidence="3 4" key="1">
    <citation type="submission" date="2021-12" db="EMBL/GenBank/DDBJ databases">
        <title>Discovery of the Pendulisporaceae a myxobacterial family with distinct sporulation behavior and unique specialized metabolism.</title>
        <authorList>
            <person name="Garcia R."/>
            <person name="Popoff A."/>
            <person name="Bader C.D."/>
            <person name="Loehr J."/>
            <person name="Walesch S."/>
            <person name="Walt C."/>
            <person name="Boldt J."/>
            <person name="Bunk B."/>
            <person name="Haeckl F.J.F.P.J."/>
            <person name="Gunesch A.P."/>
            <person name="Birkelbach J."/>
            <person name="Nuebel U."/>
            <person name="Pietschmann T."/>
            <person name="Bach T."/>
            <person name="Mueller R."/>
        </authorList>
    </citation>
    <scope>NUCLEOTIDE SEQUENCE [LARGE SCALE GENOMIC DNA]</scope>
    <source>
        <strain evidence="3 4">MSr11954</strain>
    </source>
</reference>
<protein>
    <submittedName>
        <fullName evidence="3">Uncharacterized protein</fullName>
    </submittedName>
</protein>
<name>A0ABZ2LTB5_9BACT</name>
<dbReference type="Proteomes" id="UP001370348">
    <property type="component" value="Chromosome"/>
</dbReference>
<dbReference type="RefSeq" id="WP_394823783.1">
    <property type="nucleotide sequence ID" value="NZ_CP089984.1"/>
</dbReference>